<proteinExistence type="predicted"/>
<gene>
    <name evidence="1" type="ORF">WICPIJ_007355</name>
</gene>
<evidence type="ECO:0000313" key="1">
    <source>
        <dbReference type="EMBL" id="KAH3681686.1"/>
    </source>
</evidence>
<organism evidence="1 2">
    <name type="scientific">Wickerhamomyces pijperi</name>
    <name type="common">Yeast</name>
    <name type="synonym">Pichia pijperi</name>
    <dbReference type="NCBI Taxonomy" id="599730"/>
    <lineage>
        <taxon>Eukaryota</taxon>
        <taxon>Fungi</taxon>
        <taxon>Dikarya</taxon>
        <taxon>Ascomycota</taxon>
        <taxon>Saccharomycotina</taxon>
        <taxon>Saccharomycetes</taxon>
        <taxon>Phaffomycetales</taxon>
        <taxon>Wickerhamomycetaceae</taxon>
        <taxon>Wickerhamomyces</taxon>
    </lineage>
</organism>
<keyword evidence="2" id="KW-1185">Reference proteome</keyword>
<dbReference type="AlphaFoldDB" id="A0A9P8Q0C4"/>
<accession>A0A9P8Q0C4</accession>
<evidence type="ECO:0000313" key="2">
    <source>
        <dbReference type="Proteomes" id="UP000774326"/>
    </source>
</evidence>
<reference evidence="1" key="1">
    <citation type="journal article" date="2021" name="Open Biol.">
        <title>Shared evolutionary footprints suggest mitochondrial oxidative damage underlies multiple complex I losses in fungi.</title>
        <authorList>
            <person name="Schikora-Tamarit M.A."/>
            <person name="Marcet-Houben M."/>
            <person name="Nosek J."/>
            <person name="Gabaldon T."/>
        </authorList>
    </citation>
    <scope>NUCLEOTIDE SEQUENCE</scope>
    <source>
        <strain evidence="1">CBS2887</strain>
    </source>
</reference>
<sequence>MFLDLNLIQNILVQLVNTIRASIKQTRSYRIDLGLELCDEAGSFLFKLLDIFRVPQEYRHQFISLSQTDPSSSQLISELELIPVLTSLIKLSTSTLWKFNINSNNLKQSLTMSICADSSSLSPDSNTSILTTIKLKQKSETLTNLSLSLYSFNNLKTFISYIFLISTIPNLNT</sequence>
<reference evidence="1" key="2">
    <citation type="submission" date="2021-01" db="EMBL/GenBank/DDBJ databases">
        <authorList>
            <person name="Schikora-Tamarit M.A."/>
        </authorList>
    </citation>
    <scope>NUCLEOTIDE SEQUENCE</scope>
    <source>
        <strain evidence="1">CBS2887</strain>
    </source>
</reference>
<comment type="caution">
    <text evidence="1">The sequence shown here is derived from an EMBL/GenBank/DDBJ whole genome shotgun (WGS) entry which is preliminary data.</text>
</comment>
<dbReference type="EMBL" id="JAEUBG010004327">
    <property type="protein sequence ID" value="KAH3681686.1"/>
    <property type="molecule type" value="Genomic_DNA"/>
</dbReference>
<dbReference type="Proteomes" id="UP000774326">
    <property type="component" value="Unassembled WGS sequence"/>
</dbReference>
<protein>
    <submittedName>
        <fullName evidence="1">Uncharacterized protein</fullName>
    </submittedName>
</protein>
<name>A0A9P8Q0C4_WICPI</name>